<dbReference type="PANTHER" id="PTHR18896">
    <property type="entry name" value="PHOSPHOLIPASE D"/>
    <property type="match status" value="1"/>
</dbReference>
<dbReference type="AlphaFoldDB" id="A0A1R2CDL0"/>
<protein>
    <recommendedName>
        <fullName evidence="9">Phospholipase</fullName>
        <ecNumber evidence="9">3.1.4.4</ecNumber>
    </recommendedName>
</protein>
<dbReference type="InterPro" id="IPR025202">
    <property type="entry name" value="PLD-like_dom"/>
</dbReference>
<dbReference type="GO" id="GO:0035556">
    <property type="term" value="P:intracellular signal transduction"/>
    <property type="evidence" value="ECO:0007669"/>
    <property type="project" value="InterPro"/>
</dbReference>
<feature type="domain" description="PLD phosphodiesterase" evidence="10">
    <location>
        <begin position="366"/>
        <end position="393"/>
    </location>
</feature>
<comment type="subcellular location">
    <subcellularLocation>
        <location evidence="8">Endomembrane system</location>
        <topology evidence="8">Lipid-anchor</topology>
    </subcellularLocation>
</comment>
<feature type="domain" description="PLD phosphodiesterase" evidence="10">
    <location>
        <begin position="724"/>
        <end position="751"/>
    </location>
</feature>
<dbReference type="EC" id="3.1.4.4" evidence="9"/>
<evidence type="ECO:0000259" key="10">
    <source>
        <dbReference type="PROSITE" id="PS50035"/>
    </source>
</evidence>
<dbReference type="SUPFAM" id="SSF50729">
    <property type="entry name" value="PH domain-like"/>
    <property type="match status" value="1"/>
</dbReference>
<evidence type="ECO:0000256" key="6">
    <source>
        <dbReference type="ARBA" id="ARBA00023098"/>
    </source>
</evidence>
<sequence>MESILEYFSPTLESVEITSLQEYSNNEIIGKKDIPVFIFHMINEQYKWTVAKSYNDLLKFHKKFKKRVTKQLEIPKKSEFLTMNQSEKISTLENFFSELLRDEEICRNAFLQEFLEVSYLSFRGTTTKFKEGYVKKQTRGRKGNDKKSCSCGKYFKRFQKRWMLVRETGIVLSNDKSTINLSDNLFFDSKFSIVFSKETKYEDGILINTSKRELLLRTGDLVALASWKKSIEEALKNAEYSERNKRFNSLYPIRTWNKVKIFVDGENYFRKVYQKLKTAKNQVFITDWWLSPELYLKRPAAKHPKSMLFTVLKKLADKGVSIYVHVFNEISQALTLNSKYTVRKLREHPQIRAIRHPKRPLNDMQLLWSHHEKVVCIDQEIAFLGGLDLCYGRMDNQKHKLKDQGSKPYWNGIDYSNSRIQDFDSNVGNWEADRLDRNKVPRMPWHDVGVMIRGDAAYDVSVNYIELWNHVMTDSSGGYVKNKDILIPLKAKPRIKKSMVSAGNSEINKSKDIDVKALDEIETDREEIENYRKESQKKLLEKKTLGISVNEEIKKQEYEIRGSFFRSGAEGTCECQVVRSAGGWSYGLDTTDHSIYTAYLSLIDDAEHFIYIENQFFISSTAGKPVNNIAQALVDKIIAMARKNLPFKVIVVIPLLPGFAGDVGPNSGNVVKIQLHWEYLTISRGPNSIYKQLENAPEIKNPMDYIQFYGLRTHDILNNTPVTEIVYIHSKLMVIDDEYMIIGSANINDRSMIGEHDSEIAVVIKDKNKVEIQIDGITKKVSKAVHDFRMSVFKEFVGDCRDKDIEDPLSVNFIKEWEGTAESNTLKYRALFMCYPDDEMISFDAMTRLKETALVKVSENINGEQADAIVKRYNKEKKDIKGFLVQFPLRFLENEELKPSGLALENLLPEKGFL</sequence>
<evidence type="ECO:0000256" key="4">
    <source>
        <dbReference type="ARBA" id="ARBA00022801"/>
    </source>
</evidence>
<evidence type="ECO:0000256" key="2">
    <source>
        <dbReference type="ARBA" id="ARBA00008664"/>
    </source>
</evidence>
<dbReference type="CDD" id="cd09141">
    <property type="entry name" value="PLDc_vPLD1_2_yPLD_like_2"/>
    <property type="match status" value="1"/>
</dbReference>
<evidence type="ECO:0000313" key="12">
    <source>
        <dbReference type="Proteomes" id="UP000187209"/>
    </source>
</evidence>
<evidence type="ECO:0000313" key="11">
    <source>
        <dbReference type="EMBL" id="OMJ87104.1"/>
    </source>
</evidence>
<dbReference type="InterPro" id="IPR001849">
    <property type="entry name" value="PH_domain"/>
</dbReference>
<dbReference type="EMBL" id="MPUH01000186">
    <property type="protein sequence ID" value="OMJ87104.1"/>
    <property type="molecule type" value="Genomic_DNA"/>
</dbReference>
<dbReference type="SMART" id="SM00233">
    <property type="entry name" value="PH"/>
    <property type="match status" value="1"/>
</dbReference>
<dbReference type="Pfam" id="PF00787">
    <property type="entry name" value="PX"/>
    <property type="match status" value="1"/>
</dbReference>
<gene>
    <name evidence="11" type="ORF">SteCoe_11254</name>
</gene>
<dbReference type="PROSITE" id="PS50035">
    <property type="entry name" value="PLD"/>
    <property type="match status" value="2"/>
</dbReference>
<comment type="similarity">
    <text evidence="2 9">Belongs to the phospholipase D family.</text>
</comment>
<dbReference type="Pfam" id="PF13091">
    <property type="entry name" value="PLDc_2"/>
    <property type="match status" value="1"/>
</dbReference>
<dbReference type="GO" id="GO:0006654">
    <property type="term" value="P:phosphatidic acid biosynthetic process"/>
    <property type="evidence" value="ECO:0007669"/>
    <property type="project" value="InterPro"/>
</dbReference>
<dbReference type="SUPFAM" id="SSF56024">
    <property type="entry name" value="Phospholipase D/nuclease"/>
    <property type="match status" value="2"/>
</dbReference>
<dbReference type="Gene3D" id="2.30.29.30">
    <property type="entry name" value="Pleckstrin-homology domain (PH domain)/Phosphotyrosine-binding domain (PTB)"/>
    <property type="match status" value="1"/>
</dbReference>
<evidence type="ECO:0000256" key="8">
    <source>
        <dbReference type="ARBA" id="ARBA00037868"/>
    </source>
</evidence>
<dbReference type="GO" id="GO:0009395">
    <property type="term" value="P:phospholipid catabolic process"/>
    <property type="evidence" value="ECO:0007669"/>
    <property type="project" value="TreeGrafter"/>
</dbReference>
<keyword evidence="5 9" id="KW-0442">Lipid degradation</keyword>
<keyword evidence="12" id="KW-1185">Reference proteome</keyword>
<evidence type="ECO:0000256" key="9">
    <source>
        <dbReference type="PIRNR" id="PIRNR009376"/>
    </source>
</evidence>
<dbReference type="SUPFAM" id="SSF64268">
    <property type="entry name" value="PX domain"/>
    <property type="match status" value="1"/>
</dbReference>
<dbReference type="Pfam" id="PF00614">
    <property type="entry name" value="PLDc"/>
    <property type="match status" value="1"/>
</dbReference>
<evidence type="ECO:0000256" key="3">
    <source>
        <dbReference type="ARBA" id="ARBA00022737"/>
    </source>
</evidence>
<dbReference type="SMART" id="SM00155">
    <property type="entry name" value="PLDc"/>
    <property type="match status" value="2"/>
</dbReference>
<dbReference type="Proteomes" id="UP000187209">
    <property type="component" value="Unassembled WGS sequence"/>
</dbReference>
<keyword evidence="6" id="KW-0443">Lipid metabolism</keyword>
<keyword evidence="4 9" id="KW-0378">Hydrolase</keyword>
<dbReference type="PANTHER" id="PTHR18896:SF76">
    <property type="entry name" value="PHOSPHOLIPASE"/>
    <property type="match status" value="1"/>
</dbReference>
<dbReference type="Gene3D" id="3.30.870.10">
    <property type="entry name" value="Endonuclease Chain A"/>
    <property type="match status" value="2"/>
</dbReference>
<dbReference type="InterPro" id="IPR036871">
    <property type="entry name" value="PX_dom_sf"/>
</dbReference>
<proteinExistence type="inferred from homology"/>
<dbReference type="InterPro" id="IPR001736">
    <property type="entry name" value="PLipase_D/transphosphatidylase"/>
</dbReference>
<dbReference type="InterPro" id="IPR011993">
    <property type="entry name" value="PH-like_dom_sf"/>
</dbReference>
<keyword evidence="7" id="KW-0449">Lipoprotein</keyword>
<dbReference type="GO" id="GO:0035091">
    <property type="term" value="F:phosphatidylinositol binding"/>
    <property type="evidence" value="ECO:0007669"/>
    <property type="project" value="InterPro"/>
</dbReference>
<organism evidence="11 12">
    <name type="scientific">Stentor coeruleus</name>
    <dbReference type="NCBI Taxonomy" id="5963"/>
    <lineage>
        <taxon>Eukaryota</taxon>
        <taxon>Sar</taxon>
        <taxon>Alveolata</taxon>
        <taxon>Ciliophora</taxon>
        <taxon>Postciliodesmatophora</taxon>
        <taxon>Heterotrichea</taxon>
        <taxon>Heterotrichida</taxon>
        <taxon>Stentoridae</taxon>
        <taxon>Stentor</taxon>
    </lineage>
</organism>
<dbReference type="OrthoDB" id="419078at2759"/>
<dbReference type="PIRSF" id="PIRSF009376">
    <property type="entry name" value="Phospholipase_D_euk"/>
    <property type="match status" value="1"/>
</dbReference>
<comment type="caution">
    <text evidence="11">The sequence shown here is derived from an EMBL/GenBank/DDBJ whole genome shotgun (WGS) entry which is preliminary data.</text>
</comment>
<keyword evidence="3" id="KW-0677">Repeat</keyword>
<dbReference type="GO" id="GO:0005886">
    <property type="term" value="C:plasma membrane"/>
    <property type="evidence" value="ECO:0007669"/>
    <property type="project" value="TreeGrafter"/>
</dbReference>
<dbReference type="GO" id="GO:0012505">
    <property type="term" value="C:endomembrane system"/>
    <property type="evidence" value="ECO:0007669"/>
    <property type="project" value="UniProtKB-SubCell"/>
</dbReference>
<evidence type="ECO:0000256" key="5">
    <source>
        <dbReference type="ARBA" id="ARBA00022963"/>
    </source>
</evidence>
<name>A0A1R2CDL0_9CILI</name>
<dbReference type="Gene3D" id="3.30.1520.10">
    <property type="entry name" value="Phox-like domain"/>
    <property type="match status" value="1"/>
</dbReference>
<evidence type="ECO:0000256" key="1">
    <source>
        <dbReference type="ARBA" id="ARBA00000798"/>
    </source>
</evidence>
<dbReference type="InterPro" id="IPR015679">
    <property type="entry name" value="PLipase_D_fam"/>
</dbReference>
<comment type="catalytic activity">
    <reaction evidence="1 9">
        <text>a 1,2-diacyl-sn-glycero-3-phosphocholine + H2O = a 1,2-diacyl-sn-glycero-3-phosphate + choline + H(+)</text>
        <dbReference type="Rhea" id="RHEA:14445"/>
        <dbReference type="ChEBI" id="CHEBI:15354"/>
        <dbReference type="ChEBI" id="CHEBI:15377"/>
        <dbReference type="ChEBI" id="CHEBI:15378"/>
        <dbReference type="ChEBI" id="CHEBI:57643"/>
        <dbReference type="ChEBI" id="CHEBI:58608"/>
        <dbReference type="EC" id="3.1.4.4"/>
    </reaction>
</comment>
<evidence type="ECO:0000256" key="7">
    <source>
        <dbReference type="ARBA" id="ARBA00023288"/>
    </source>
</evidence>
<dbReference type="InterPro" id="IPR001683">
    <property type="entry name" value="PX_dom"/>
</dbReference>
<accession>A0A1R2CDL0</accession>
<dbReference type="GO" id="GO:0004630">
    <property type="term" value="F:phospholipase D activity"/>
    <property type="evidence" value="ECO:0007669"/>
    <property type="project" value="UniProtKB-UniRule"/>
</dbReference>
<reference evidence="11 12" key="1">
    <citation type="submission" date="2016-11" db="EMBL/GenBank/DDBJ databases">
        <title>The macronuclear genome of Stentor coeruleus: a giant cell with tiny introns.</title>
        <authorList>
            <person name="Slabodnick M."/>
            <person name="Ruby J.G."/>
            <person name="Reiff S.B."/>
            <person name="Swart E.C."/>
            <person name="Gosai S."/>
            <person name="Prabakaran S."/>
            <person name="Witkowska E."/>
            <person name="Larue G.E."/>
            <person name="Fisher S."/>
            <person name="Freeman R.M."/>
            <person name="Gunawardena J."/>
            <person name="Chu W."/>
            <person name="Stover N.A."/>
            <person name="Gregory B.D."/>
            <person name="Nowacki M."/>
            <person name="Derisi J."/>
            <person name="Roy S.W."/>
            <person name="Marshall W.F."/>
            <person name="Sood P."/>
        </authorList>
    </citation>
    <scope>NUCLEOTIDE SEQUENCE [LARGE SCALE GENOMIC DNA]</scope>
    <source>
        <strain evidence="11">WM001</strain>
    </source>
</reference>
<dbReference type="InterPro" id="IPR016555">
    <property type="entry name" value="PLipase_D_euk"/>
</dbReference>